<evidence type="ECO:0000256" key="6">
    <source>
        <dbReference type="RuleBase" id="RU361277"/>
    </source>
</evidence>
<dbReference type="EMBL" id="JAADJZ010000033">
    <property type="protein sequence ID" value="KAF2865471.1"/>
    <property type="molecule type" value="Genomic_DNA"/>
</dbReference>
<evidence type="ECO:0000313" key="8">
    <source>
        <dbReference type="EMBL" id="KAF2865471.1"/>
    </source>
</evidence>
<dbReference type="PROSITE" id="PS00059">
    <property type="entry name" value="ADH_ZINC"/>
    <property type="match status" value="1"/>
</dbReference>
<dbReference type="Pfam" id="PF00107">
    <property type="entry name" value="ADH_zinc_N"/>
    <property type="match status" value="1"/>
</dbReference>
<evidence type="ECO:0000313" key="9">
    <source>
        <dbReference type="Proteomes" id="UP000481861"/>
    </source>
</evidence>
<proteinExistence type="inferred from homology"/>
<dbReference type="SUPFAM" id="SSF50129">
    <property type="entry name" value="GroES-like"/>
    <property type="match status" value="1"/>
</dbReference>
<dbReference type="Gene3D" id="3.40.50.720">
    <property type="entry name" value="NAD(P)-binding Rossmann-like Domain"/>
    <property type="match status" value="1"/>
</dbReference>
<protein>
    <submittedName>
        <fullName evidence="8">Chaperonin 10-like protein</fullName>
    </submittedName>
</protein>
<dbReference type="PANTHER" id="PTHR42940:SF2">
    <property type="entry name" value="DEHYDROGENASE FAMILY OXIDOREDUCTASE, PUTATIVE (JCVI)-RELATED"/>
    <property type="match status" value="1"/>
</dbReference>
<dbReference type="Gene3D" id="3.90.180.10">
    <property type="entry name" value="Medium-chain alcohol dehydrogenases, catalytic domain"/>
    <property type="match status" value="1"/>
</dbReference>
<dbReference type="SMART" id="SM00829">
    <property type="entry name" value="PKS_ER"/>
    <property type="match status" value="1"/>
</dbReference>
<dbReference type="Proteomes" id="UP000481861">
    <property type="component" value="Unassembled WGS sequence"/>
</dbReference>
<sequence>MAGPDLPSSQTVAWIETPGPDTGKLVIRNNVDIQQPGDNEILVKLECSGICHSDCRNVEGMGSYTEIPGHEGVGTVVALGPSASTSLLGKRVGVKWLYSACSECAACRRGQANNCPKQRNTGRSTRGTLQQYVVARADFVTLIPDGVASEVAAPLLCAGLSLAGAVSKLSPEVQPGEFVAIVGAGGGLGHIGVQIAASKGYKVIAIDSGAEKQQLCKEMGAVAFVDYAKEDVVETVKALTDGEGANGVICVAGTDKAYNQAVQLVRNTGVFVCVGLPPDSFMFPMSPIHIANQGLVIKGSSTGTPEQMDELLQLALQSKITPKIEVYDFEDAPKIIQELQRYEVTGRKVVRAPA</sequence>
<dbReference type="Pfam" id="PF08240">
    <property type="entry name" value="ADH_N"/>
    <property type="match status" value="1"/>
</dbReference>
<evidence type="ECO:0000256" key="3">
    <source>
        <dbReference type="ARBA" id="ARBA00022723"/>
    </source>
</evidence>
<evidence type="ECO:0000256" key="5">
    <source>
        <dbReference type="ARBA" id="ARBA00023002"/>
    </source>
</evidence>
<dbReference type="InterPro" id="IPR036291">
    <property type="entry name" value="NAD(P)-bd_dom_sf"/>
</dbReference>
<dbReference type="InterPro" id="IPR013149">
    <property type="entry name" value="ADH-like_C"/>
</dbReference>
<dbReference type="AlphaFoldDB" id="A0A7C8I1F8"/>
<organism evidence="8 9">
    <name type="scientific">Massariosphaeria phaeospora</name>
    <dbReference type="NCBI Taxonomy" id="100035"/>
    <lineage>
        <taxon>Eukaryota</taxon>
        <taxon>Fungi</taxon>
        <taxon>Dikarya</taxon>
        <taxon>Ascomycota</taxon>
        <taxon>Pezizomycotina</taxon>
        <taxon>Dothideomycetes</taxon>
        <taxon>Pleosporomycetidae</taxon>
        <taxon>Pleosporales</taxon>
        <taxon>Pleosporales incertae sedis</taxon>
        <taxon>Massariosphaeria</taxon>
    </lineage>
</organism>
<dbReference type="CDD" id="cd08297">
    <property type="entry name" value="CAD3"/>
    <property type="match status" value="1"/>
</dbReference>
<dbReference type="GO" id="GO:0004022">
    <property type="term" value="F:alcohol dehydrogenase (NAD+) activity"/>
    <property type="evidence" value="ECO:0007669"/>
    <property type="project" value="TreeGrafter"/>
</dbReference>
<dbReference type="PANTHER" id="PTHR42940">
    <property type="entry name" value="ALCOHOL DEHYDROGENASE 1-RELATED"/>
    <property type="match status" value="1"/>
</dbReference>
<gene>
    <name evidence="8" type="ORF">BDV95DRAFT_507166</name>
</gene>
<reference evidence="8 9" key="1">
    <citation type="submission" date="2020-01" db="EMBL/GenBank/DDBJ databases">
        <authorList>
            <consortium name="DOE Joint Genome Institute"/>
            <person name="Haridas S."/>
            <person name="Albert R."/>
            <person name="Binder M."/>
            <person name="Bloem J."/>
            <person name="Labutti K."/>
            <person name="Salamov A."/>
            <person name="Andreopoulos B."/>
            <person name="Baker S.E."/>
            <person name="Barry K."/>
            <person name="Bills G."/>
            <person name="Bluhm B.H."/>
            <person name="Cannon C."/>
            <person name="Castanera R."/>
            <person name="Culley D.E."/>
            <person name="Daum C."/>
            <person name="Ezra D."/>
            <person name="Gonzalez J.B."/>
            <person name="Henrissat B."/>
            <person name="Kuo A."/>
            <person name="Liang C."/>
            <person name="Lipzen A."/>
            <person name="Lutzoni F."/>
            <person name="Magnuson J."/>
            <person name="Mondo S."/>
            <person name="Nolan M."/>
            <person name="Ohm R."/>
            <person name="Pangilinan J."/>
            <person name="Park H.-J.H."/>
            <person name="Ramirez L."/>
            <person name="Alfaro M."/>
            <person name="Sun H."/>
            <person name="Tritt A."/>
            <person name="Yoshinaga Y."/>
            <person name="Zwiers L.-H.L."/>
            <person name="Turgeon B.G."/>
            <person name="Goodwin S.B."/>
            <person name="Spatafora J.W."/>
            <person name="Crous P.W."/>
            <person name="Grigoriev I.V."/>
        </authorList>
    </citation>
    <scope>NUCLEOTIDE SEQUENCE [LARGE SCALE GENOMIC DNA]</scope>
    <source>
        <strain evidence="8 9">CBS 611.86</strain>
    </source>
</reference>
<evidence type="ECO:0000259" key="7">
    <source>
        <dbReference type="SMART" id="SM00829"/>
    </source>
</evidence>
<evidence type="ECO:0000256" key="4">
    <source>
        <dbReference type="ARBA" id="ARBA00022833"/>
    </source>
</evidence>
<dbReference type="FunFam" id="3.40.50.720:FF:001796">
    <property type="entry name" value="Uncharacterized protein"/>
    <property type="match status" value="1"/>
</dbReference>
<evidence type="ECO:0000256" key="2">
    <source>
        <dbReference type="ARBA" id="ARBA00008072"/>
    </source>
</evidence>
<keyword evidence="3 6" id="KW-0479">Metal-binding</keyword>
<comment type="similarity">
    <text evidence="2 6">Belongs to the zinc-containing alcohol dehydrogenase family.</text>
</comment>
<keyword evidence="5" id="KW-0560">Oxidoreductase</keyword>
<dbReference type="InterPro" id="IPR011032">
    <property type="entry name" value="GroES-like_sf"/>
</dbReference>
<dbReference type="OrthoDB" id="1879366at2759"/>
<evidence type="ECO:0000256" key="1">
    <source>
        <dbReference type="ARBA" id="ARBA00001947"/>
    </source>
</evidence>
<comment type="cofactor">
    <cofactor evidence="1 6">
        <name>Zn(2+)</name>
        <dbReference type="ChEBI" id="CHEBI:29105"/>
    </cofactor>
</comment>
<dbReference type="GO" id="GO:0008270">
    <property type="term" value="F:zinc ion binding"/>
    <property type="evidence" value="ECO:0007669"/>
    <property type="project" value="InterPro"/>
</dbReference>
<feature type="domain" description="Enoyl reductase (ER)" evidence="7">
    <location>
        <begin position="19"/>
        <end position="350"/>
    </location>
</feature>
<name>A0A7C8I1F8_9PLEO</name>
<dbReference type="InterPro" id="IPR020843">
    <property type="entry name" value="ER"/>
</dbReference>
<dbReference type="SUPFAM" id="SSF51735">
    <property type="entry name" value="NAD(P)-binding Rossmann-fold domains"/>
    <property type="match status" value="1"/>
</dbReference>
<dbReference type="InterPro" id="IPR002328">
    <property type="entry name" value="ADH_Zn_CS"/>
</dbReference>
<keyword evidence="4 6" id="KW-0862">Zinc</keyword>
<comment type="caution">
    <text evidence="8">The sequence shown here is derived from an EMBL/GenBank/DDBJ whole genome shotgun (WGS) entry which is preliminary data.</text>
</comment>
<dbReference type="InterPro" id="IPR013154">
    <property type="entry name" value="ADH-like_N"/>
</dbReference>
<keyword evidence="9" id="KW-1185">Reference proteome</keyword>
<accession>A0A7C8I1F8</accession>
<dbReference type="GO" id="GO:0005737">
    <property type="term" value="C:cytoplasm"/>
    <property type="evidence" value="ECO:0007669"/>
    <property type="project" value="TreeGrafter"/>
</dbReference>